<dbReference type="AlphaFoldDB" id="M2YHY4"/>
<reference evidence="1 2" key="2">
    <citation type="journal article" date="2012" name="PLoS Pathog.">
        <title>Diverse lifestyles and strategies of plant pathogenesis encoded in the genomes of eighteen Dothideomycetes fungi.</title>
        <authorList>
            <person name="Ohm R.A."/>
            <person name="Feau N."/>
            <person name="Henrissat B."/>
            <person name="Schoch C.L."/>
            <person name="Horwitz B.A."/>
            <person name="Barry K.W."/>
            <person name="Condon B.J."/>
            <person name="Copeland A.C."/>
            <person name="Dhillon B."/>
            <person name="Glaser F."/>
            <person name="Hesse C.N."/>
            <person name="Kosti I."/>
            <person name="LaButti K."/>
            <person name="Lindquist E.A."/>
            <person name="Lucas S."/>
            <person name="Salamov A.A."/>
            <person name="Bradshaw R.E."/>
            <person name="Ciuffetti L."/>
            <person name="Hamelin R.C."/>
            <person name="Kema G.H.J."/>
            <person name="Lawrence C."/>
            <person name="Scott J.A."/>
            <person name="Spatafora J.W."/>
            <person name="Turgeon B.G."/>
            <person name="de Wit P.J.G.M."/>
            <person name="Zhong S."/>
            <person name="Goodwin S.B."/>
            <person name="Grigoriev I.V."/>
        </authorList>
    </citation>
    <scope>NUCLEOTIDE SEQUENCE [LARGE SCALE GENOMIC DNA]</scope>
    <source>
        <strain evidence="2">NZE10 / CBS 128990</strain>
    </source>
</reference>
<proteinExistence type="predicted"/>
<protein>
    <submittedName>
        <fullName evidence="1">Uncharacterized protein</fullName>
    </submittedName>
</protein>
<dbReference type="EMBL" id="KB446548">
    <property type="protein sequence ID" value="EME38110.1"/>
    <property type="molecule type" value="Genomic_DNA"/>
</dbReference>
<evidence type="ECO:0000313" key="2">
    <source>
        <dbReference type="Proteomes" id="UP000016933"/>
    </source>
</evidence>
<accession>M2YHY4</accession>
<reference evidence="2" key="1">
    <citation type="journal article" date="2012" name="PLoS Genet.">
        <title>The genomes of the fungal plant pathogens Cladosporium fulvum and Dothistroma septosporum reveal adaptation to different hosts and lifestyles but also signatures of common ancestry.</title>
        <authorList>
            <person name="de Wit P.J.G.M."/>
            <person name="van der Burgt A."/>
            <person name="Oekmen B."/>
            <person name="Stergiopoulos I."/>
            <person name="Abd-Elsalam K.A."/>
            <person name="Aerts A.L."/>
            <person name="Bahkali A.H."/>
            <person name="Beenen H.G."/>
            <person name="Chettri P."/>
            <person name="Cox M.P."/>
            <person name="Datema E."/>
            <person name="de Vries R.P."/>
            <person name="Dhillon B."/>
            <person name="Ganley A.R."/>
            <person name="Griffiths S.A."/>
            <person name="Guo Y."/>
            <person name="Hamelin R.C."/>
            <person name="Henrissat B."/>
            <person name="Kabir M.S."/>
            <person name="Jashni M.K."/>
            <person name="Kema G."/>
            <person name="Klaubauf S."/>
            <person name="Lapidus A."/>
            <person name="Levasseur A."/>
            <person name="Lindquist E."/>
            <person name="Mehrabi R."/>
            <person name="Ohm R.A."/>
            <person name="Owen T.J."/>
            <person name="Salamov A."/>
            <person name="Schwelm A."/>
            <person name="Schijlen E."/>
            <person name="Sun H."/>
            <person name="van den Burg H.A."/>
            <person name="van Ham R.C.H.J."/>
            <person name="Zhang S."/>
            <person name="Goodwin S.B."/>
            <person name="Grigoriev I.V."/>
            <person name="Collemare J."/>
            <person name="Bradshaw R.E."/>
        </authorList>
    </citation>
    <scope>NUCLEOTIDE SEQUENCE [LARGE SCALE GENOMIC DNA]</scope>
    <source>
        <strain evidence="2">NZE10 / CBS 128990</strain>
    </source>
</reference>
<dbReference type="OrthoDB" id="10445787at2759"/>
<sequence length="188" mass="20607">MNAPANELLREYMRDIACLILTHSRAALNDAWTTASLDTRIKLDAKITWHDGPELCNATHLHLNVSHDGTTPDFGMNHIRIHGARVRGAPKFENIMHVCPRLVVLQLHLTMENDAWVNLNSVALGIALDSFLAKTVAAVPGLELWVKLDDAVSGGVVSLVRAQTGQTTVQDVMASLLAEKSRLVQVFT</sequence>
<dbReference type="Proteomes" id="UP000016933">
    <property type="component" value="Unassembled WGS sequence"/>
</dbReference>
<evidence type="ECO:0000313" key="1">
    <source>
        <dbReference type="EMBL" id="EME38110.1"/>
    </source>
</evidence>
<name>M2YHY4_DOTSN</name>
<gene>
    <name evidence="1" type="ORF">DOTSEDRAFT_39645</name>
</gene>
<dbReference type="HOGENOM" id="CLU_1441023_0_0_1"/>
<organism evidence="1 2">
    <name type="scientific">Dothistroma septosporum (strain NZE10 / CBS 128990)</name>
    <name type="common">Red band needle blight fungus</name>
    <name type="synonym">Mycosphaerella pini</name>
    <dbReference type="NCBI Taxonomy" id="675120"/>
    <lineage>
        <taxon>Eukaryota</taxon>
        <taxon>Fungi</taxon>
        <taxon>Dikarya</taxon>
        <taxon>Ascomycota</taxon>
        <taxon>Pezizomycotina</taxon>
        <taxon>Dothideomycetes</taxon>
        <taxon>Dothideomycetidae</taxon>
        <taxon>Mycosphaerellales</taxon>
        <taxon>Mycosphaerellaceae</taxon>
        <taxon>Dothistroma</taxon>
    </lineage>
</organism>
<keyword evidence="2" id="KW-1185">Reference proteome</keyword>